<organism evidence="2 3">
    <name type="scientific">Lactococcus petauri</name>
    <dbReference type="NCBI Taxonomy" id="1940789"/>
    <lineage>
        <taxon>Bacteria</taxon>
        <taxon>Bacillati</taxon>
        <taxon>Bacillota</taxon>
        <taxon>Bacilli</taxon>
        <taxon>Lactobacillales</taxon>
        <taxon>Streptococcaceae</taxon>
        <taxon>Lactococcus</taxon>
    </lineage>
</organism>
<dbReference type="RefSeq" id="WP_107106164.1">
    <property type="nucleotide sequence ID" value="NZ_JARPXS010000001.1"/>
</dbReference>
<comment type="caution">
    <text evidence="2">The sequence shown here is derived from an EMBL/GenBank/DDBJ whole genome shotgun (WGS) entry which is preliminary data.</text>
</comment>
<evidence type="ECO:0000313" key="3">
    <source>
        <dbReference type="Proteomes" id="UP001257962"/>
    </source>
</evidence>
<dbReference type="Pfam" id="PF04531">
    <property type="entry name" value="Phage_holin_1"/>
    <property type="match status" value="1"/>
</dbReference>
<accession>A0AAJ2IWG3</accession>
<dbReference type="Proteomes" id="UP001257962">
    <property type="component" value="Unassembled WGS sequence"/>
</dbReference>
<feature type="transmembrane region" description="Helical" evidence="1">
    <location>
        <begin position="47"/>
        <end position="65"/>
    </location>
</feature>
<proteinExistence type="predicted"/>
<evidence type="ECO:0000256" key="1">
    <source>
        <dbReference type="SAM" id="Phobius"/>
    </source>
</evidence>
<dbReference type="NCBIfam" id="TIGR01598">
    <property type="entry name" value="holin_phiLC3"/>
    <property type="match status" value="1"/>
</dbReference>
<reference evidence="2" key="1">
    <citation type="submission" date="2023-03" db="EMBL/GenBank/DDBJ databases">
        <authorList>
            <person name="Shen W."/>
            <person name="Cai J."/>
        </authorList>
    </citation>
    <scope>NUCLEOTIDE SEQUENCE</scope>
    <source>
        <strain evidence="2">Y3</strain>
    </source>
</reference>
<keyword evidence="1" id="KW-0472">Membrane</keyword>
<evidence type="ECO:0000313" key="2">
    <source>
        <dbReference type="EMBL" id="MDT2665932.1"/>
    </source>
</evidence>
<name>A0AAJ2IWG3_9LACT</name>
<dbReference type="AlphaFoldDB" id="A0AAJ2IWG3"/>
<keyword evidence="1" id="KW-0812">Transmembrane</keyword>
<gene>
    <name evidence="2" type="ORF">P7D34_01630</name>
</gene>
<sequence>MNKINWEVRLKSKTFWLAAVPAFLLLAQTIGAPFGYKWDFVVLNQQLAAIINAAFGLLAIIGVVVDPTTAGIKDSQRVMEKSEDNK</sequence>
<keyword evidence="1" id="KW-1133">Transmembrane helix</keyword>
<dbReference type="EMBL" id="JARPYC010000001">
    <property type="protein sequence ID" value="MDT2665932.1"/>
    <property type="molecule type" value="Genomic_DNA"/>
</dbReference>
<protein>
    <submittedName>
        <fullName evidence="2">Phage holin</fullName>
    </submittedName>
</protein>
<dbReference type="InterPro" id="IPR006485">
    <property type="entry name" value="Phage-like_holin"/>
</dbReference>